<keyword evidence="4" id="KW-0949">S-adenosyl-L-methionine</keyword>
<feature type="compositionally biased region" description="Low complexity" evidence="8">
    <location>
        <begin position="52"/>
        <end position="66"/>
    </location>
</feature>
<dbReference type="Pfam" id="PF00919">
    <property type="entry name" value="UPF0004"/>
    <property type="match status" value="1"/>
</dbReference>
<feature type="domain" description="MTTase N-terminal" evidence="9">
    <location>
        <begin position="77"/>
        <end position="180"/>
    </location>
</feature>
<dbReference type="InterPro" id="IPR007197">
    <property type="entry name" value="rSAM"/>
</dbReference>
<dbReference type="Gene3D" id="3.80.30.20">
    <property type="entry name" value="tm_1862 like domain"/>
    <property type="match status" value="1"/>
</dbReference>
<comment type="caution">
    <text evidence="11">The sequence shown here is derived from an EMBL/GenBank/DDBJ whole genome shotgun (WGS) entry which is preliminary data.</text>
</comment>
<evidence type="ECO:0000256" key="2">
    <source>
        <dbReference type="ARBA" id="ARBA00022485"/>
    </source>
</evidence>
<proteinExistence type="predicted"/>
<dbReference type="PROSITE" id="PS51918">
    <property type="entry name" value="RADICAL_SAM"/>
    <property type="match status" value="1"/>
</dbReference>
<evidence type="ECO:0000256" key="8">
    <source>
        <dbReference type="SAM" id="MobiDB-lite"/>
    </source>
</evidence>
<reference evidence="11" key="1">
    <citation type="journal article" date="2014" name="Int. J. Syst. Evol. Microbiol.">
        <title>Complete genome sequence of Corynebacterium casei LMG S-19264T (=DSM 44701T), isolated from a smear-ripened cheese.</title>
        <authorList>
            <consortium name="US DOE Joint Genome Institute (JGI-PGF)"/>
            <person name="Walter F."/>
            <person name="Albersmeier A."/>
            <person name="Kalinowski J."/>
            <person name="Ruckert C."/>
        </authorList>
    </citation>
    <scope>NUCLEOTIDE SEQUENCE</scope>
    <source>
        <strain evidence="11">CCM 7897</strain>
    </source>
</reference>
<dbReference type="InterPro" id="IPR006467">
    <property type="entry name" value="MiaB-like_bact"/>
</dbReference>
<keyword evidence="3" id="KW-0808">Transferase</keyword>
<dbReference type="EMBL" id="BMCT01000011">
    <property type="protein sequence ID" value="GGF86151.1"/>
    <property type="molecule type" value="Genomic_DNA"/>
</dbReference>
<dbReference type="NCBIfam" id="TIGR00089">
    <property type="entry name" value="MiaB/RimO family radical SAM methylthiotransferase"/>
    <property type="match status" value="1"/>
</dbReference>
<keyword evidence="5" id="KW-0479">Metal-binding</keyword>
<evidence type="ECO:0000256" key="5">
    <source>
        <dbReference type="ARBA" id="ARBA00022723"/>
    </source>
</evidence>
<dbReference type="Proteomes" id="UP000606044">
    <property type="component" value="Unassembled WGS sequence"/>
</dbReference>
<dbReference type="InterPro" id="IPR020612">
    <property type="entry name" value="Methylthiotransferase_CS"/>
</dbReference>
<dbReference type="InterPro" id="IPR006638">
    <property type="entry name" value="Elp3/MiaA/NifB-like_rSAM"/>
</dbReference>
<dbReference type="SUPFAM" id="SSF102114">
    <property type="entry name" value="Radical SAM enzymes"/>
    <property type="match status" value="1"/>
</dbReference>
<organism evidence="11 12">
    <name type="scientific">Azorhizobium oxalatiphilum</name>
    <dbReference type="NCBI Taxonomy" id="980631"/>
    <lineage>
        <taxon>Bacteria</taxon>
        <taxon>Pseudomonadati</taxon>
        <taxon>Pseudomonadota</taxon>
        <taxon>Alphaproteobacteria</taxon>
        <taxon>Hyphomicrobiales</taxon>
        <taxon>Xanthobacteraceae</taxon>
        <taxon>Azorhizobium</taxon>
    </lineage>
</organism>
<dbReference type="InterPro" id="IPR058240">
    <property type="entry name" value="rSAM_sf"/>
</dbReference>
<dbReference type="PANTHER" id="PTHR11918">
    <property type="entry name" value="RADICAL SAM PROTEINS"/>
    <property type="match status" value="1"/>
</dbReference>
<keyword evidence="6" id="KW-0408">Iron</keyword>
<comment type="cofactor">
    <cofactor evidence="1">
        <name>[4Fe-4S] cluster</name>
        <dbReference type="ChEBI" id="CHEBI:49883"/>
    </cofactor>
</comment>
<evidence type="ECO:0000313" key="12">
    <source>
        <dbReference type="Proteomes" id="UP000606044"/>
    </source>
</evidence>
<dbReference type="GO" id="GO:0051539">
    <property type="term" value="F:4 iron, 4 sulfur cluster binding"/>
    <property type="evidence" value="ECO:0007669"/>
    <property type="project" value="UniProtKB-KW"/>
</dbReference>
<sequence length="496" mass="52521">MGGLAGLGGVGLGEAATRRDAPPPPLRGRAGEGGNALSAEARSAQSAGTTDAAALPPSQPSPARGEGFAGAAGGAQAGVEVITFGCRLNTLESEQIRRAATDAGLTRTVIVNSCAVTAEAVRQARQNIRRLKRADPGLKVIVTGCAAQTEPATFAAMAEVDRVVGNGAKGAPETWAKARAAFDFGISAEEKIVVDDIFAVRETALHMVDGMDGRTRAFVQVQNGCDHRCTFCIIPYGRGNSRSVPMGEVISHIRALVEAGQSEVVLTGVDLTSYGGDLPGAPTLGRLVRTILKQVPELRRLRLSSIDSVEADADLLRALAEEERLMPHLHLSLQSGDDMILKRMKRRHSRAQAIALTGEMRRLRPDLVLGADLIAGFPTETEAMARNSRAIVEDCGLTFLHVFPYSARAGTPAARMPQLPGPLVSARAQRLREAGEAALRRHLSQQVGTWRPVLVERGGIGRTPHFTPVRLRRPAQPGAVIDLRIAGHDGARLVAA</sequence>
<feature type="region of interest" description="Disordered" evidence="8">
    <location>
        <begin position="1"/>
        <end position="70"/>
    </location>
</feature>
<evidence type="ECO:0000256" key="4">
    <source>
        <dbReference type="ARBA" id="ARBA00022691"/>
    </source>
</evidence>
<dbReference type="GO" id="GO:0046872">
    <property type="term" value="F:metal ion binding"/>
    <property type="evidence" value="ECO:0007669"/>
    <property type="project" value="UniProtKB-KW"/>
</dbReference>
<dbReference type="InterPro" id="IPR005839">
    <property type="entry name" value="Methylthiotransferase"/>
</dbReference>
<name>A0A917FIS1_9HYPH</name>
<dbReference type="SMART" id="SM00729">
    <property type="entry name" value="Elp3"/>
    <property type="match status" value="1"/>
</dbReference>
<evidence type="ECO:0000256" key="3">
    <source>
        <dbReference type="ARBA" id="ARBA00022679"/>
    </source>
</evidence>
<dbReference type="CDD" id="cd01335">
    <property type="entry name" value="Radical_SAM"/>
    <property type="match status" value="1"/>
</dbReference>
<keyword evidence="2" id="KW-0004">4Fe-4S</keyword>
<dbReference type="NCBIfam" id="TIGR01579">
    <property type="entry name" value="MiaB-like-C"/>
    <property type="match status" value="1"/>
</dbReference>
<evidence type="ECO:0000256" key="7">
    <source>
        <dbReference type="ARBA" id="ARBA00023014"/>
    </source>
</evidence>
<feature type="domain" description="Radical SAM core" evidence="10">
    <location>
        <begin position="211"/>
        <end position="441"/>
    </location>
</feature>
<reference evidence="11" key="2">
    <citation type="submission" date="2020-09" db="EMBL/GenBank/DDBJ databases">
        <authorList>
            <person name="Sun Q."/>
            <person name="Sedlacek I."/>
        </authorList>
    </citation>
    <scope>NUCLEOTIDE SEQUENCE</scope>
    <source>
        <strain evidence="11">CCM 7897</strain>
    </source>
</reference>
<accession>A0A917FIS1</accession>
<dbReference type="SFLD" id="SFLDG01082">
    <property type="entry name" value="B12-binding_domain_containing"/>
    <property type="match status" value="1"/>
</dbReference>
<dbReference type="Pfam" id="PF04055">
    <property type="entry name" value="Radical_SAM"/>
    <property type="match status" value="1"/>
</dbReference>
<protein>
    <submittedName>
        <fullName evidence="11">tRNA (N(6)-L-threonylcarbamoyladenosine(37)-C(2))-methylthiotransferase MtaB</fullName>
    </submittedName>
</protein>
<dbReference type="InterPro" id="IPR013848">
    <property type="entry name" value="Methylthiotransferase_N"/>
</dbReference>
<dbReference type="PANTHER" id="PTHR11918:SF45">
    <property type="entry name" value="THREONYLCARBAMOYLADENOSINE TRNA METHYLTHIOTRANSFERASE"/>
    <property type="match status" value="1"/>
</dbReference>
<dbReference type="InterPro" id="IPR023404">
    <property type="entry name" value="rSAM_horseshoe"/>
</dbReference>
<dbReference type="InterPro" id="IPR038135">
    <property type="entry name" value="Methylthiotransferase_N_sf"/>
</dbReference>
<dbReference type="Gene3D" id="3.40.50.12160">
    <property type="entry name" value="Methylthiotransferase, N-terminal domain"/>
    <property type="match status" value="1"/>
</dbReference>
<dbReference type="GO" id="GO:0035598">
    <property type="term" value="F:tRNA (N(6)-L-threonylcarbamoyladenosine(37)-C(2))-methylthiotransferase activity"/>
    <property type="evidence" value="ECO:0007669"/>
    <property type="project" value="TreeGrafter"/>
</dbReference>
<dbReference type="SFLD" id="SFLDS00029">
    <property type="entry name" value="Radical_SAM"/>
    <property type="match status" value="1"/>
</dbReference>
<evidence type="ECO:0000259" key="10">
    <source>
        <dbReference type="PROSITE" id="PS51918"/>
    </source>
</evidence>
<evidence type="ECO:0000256" key="1">
    <source>
        <dbReference type="ARBA" id="ARBA00001966"/>
    </source>
</evidence>
<evidence type="ECO:0000313" key="11">
    <source>
        <dbReference type="EMBL" id="GGF86151.1"/>
    </source>
</evidence>
<evidence type="ECO:0000259" key="9">
    <source>
        <dbReference type="PROSITE" id="PS51449"/>
    </source>
</evidence>
<dbReference type="PROSITE" id="PS51449">
    <property type="entry name" value="MTTASE_N"/>
    <property type="match status" value="1"/>
</dbReference>
<keyword evidence="7" id="KW-0411">Iron-sulfur</keyword>
<gene>
    <name evidence="11" type="ORF">GCM10007301_52560</name>
</gene>
<dbReference type="AlphaFoldDB" id="A0A917FIS1"/>
<keyword evidence="12" id="KW-1185">Reference proteome</keyword>
<evidence type="ECO:0000256" key="6">
    <source>
        <dbReference type="ARBA" id="ARBA00023004"/>
    </source>
</evidence>
<dbReference type="PROSITE" id="PS01278">
    <property type="entry name" value="MTTASE_RADICAL"/>
    <property type="match status" value="1"/>
</dbReference>
<feature type="compositionally biased region" description="Gly residues" evidence="8">
    <location>
        <begin position="1"/>
        <end position="12"/>
    </location>
</feature>